<dbReference type="SUPFAM" id="SSF56349">
    <property type="entry name" value="DNA breaking-rejoining enzymes"/>
    <property type="match status" value="1"/>
</dbReference>
<dbReference type="InterPro" id="IPR011010">
    <property type="entry name" value="DNA_brk_join_enz"/>
</dbReference>
<keyword evidence="1" id="KW-0233">DNA recombination</keyword>
<dbReference type="GO" id="GO:0006310">
    <property type="term" value="P:DNA recombination"/>
    <property type="evidence" value="ECO:0007669"/>
    <property type="project" value="UniProtKB-KW"/>
</dbReference>
<evidence type="ECO:0000256" key="1">
    <source>
        <dbReference type="ARBA" id="ARBA00023172"/>
    </source>
</evidence>
<gene>
    <name evidence="2" type="ORF">P691DRAFT_796738</name>
</gene>
<dbReference type="OrthoDB" id="5598396at2759"/>
<dbReference type="GO" id="GO:0003677">
    <property type="term" value="F:DNA binding"/>
    <property type="evidence" value="ECO:0007669"/>
    <property type="project" value="InterPro"/>
</dbReference>
<protein>
    <submittedName>
        <fullName evidence="2">Uncharacterized protein</fullName>
    </submittedName>
</protein>
<dbReference type="Gene3D" id="1.10.443.10">
    <property type="entry name" value="Intergrase catalytic core"/>
    <property type="match status" value="1"/>
</dbReference>
<dbReference type="InterPro" id="IPR052925">
    <property type="entry name" value="Phage_Integrase-like_Recomb"/>
</dbReference>
<evidence type="ECO:0000313" key="3">
    <source>
        <dbReference type="Proteomes" id="UP000807342"/>
    </source>
</evidence>
<proteinExistence type="predicted"/>
<sequence length="207" mass="24104">MCDFVKPSTVETYLSGITYHLHPLYPNVKHNDDLDLCLYSTPIHHKLPLSFGQLEDLAIWLINRRKTLCRNSVHITDEYARFTLPASKTDRFFSANDILLKWNHHNSDPVINIARYLLWQDCLFPEADWLWLTSASVPPSQTWFLYHFHQFFSKDYGGHSLCTGGAILLARMGIDFNLIQALGHWSSDTFHTYIHQHPLIIHEAHHP</sequence>
<dbReference type="PANTHER" id="PTHR34605">
    <property type="entry name" value="PHAGE_INTEGRASE DOMAIN-CONTAINING PROTEIN"/>
    <property type="match status" value="1"/>
</dbReference>
<dbReference type="InterPro" id="IPR013762">
    <property type="entry name" value="Integrase-like_cat_sf"/>
</dbReference>
<comment type="caution">
    <text evidence="2">The sequence shown here is derived from an EMBL/GenBank/DDBJ whole genome shotgun (WGS) entry which is preliminary data.</text>
</comment>
<dbReference type="EMBL" id="MU154508">
    <property type="protein sequence ID" value="KAF9439378.1"/>
    <property type="molecule type" value="Genomic_DNA"/>
</dbReference>
<dbReference type="Proteomes" id="UP000807342">
    <property type="component" value="Unassembled WGS sequence"/>
</dbReference>
<keyword evidence="3" id="KW-1185">Reference proteome</keyword>
<organism evidence="2 3">
    <name type="scientific">Macrolepiota fuliginosa MF-IS2</name>
    <dbReference type="NCBI Taxonomy" id="1400762"/>
    <lineage>
        <taxon>Eukaryota</taxon>
        <taxon>Fungi</taxon>
        <taxon>Dikarya</taxon>
        <taxon>Basidiomycota</taxon>
        <taxon>Agaricomycotina</taxon>
        <taxon>Agaricomycetes</taxon>
        <taxon>Agaricomycetidae</taxon>
        <taxon>Agaricales</taxon>
        <taxon>Agaricineae</taxon>
        <taxon>Agaricaceae</taxon>
        <taxon>Macrolepiota</taxon>
    </lineage>
</organism>
<dbReference type="AlphaFoldDB" id="A0A9P5WVS6"/>
<reference evidence="2" key="1">
    <citation type="submission" date="2020-11" db="EMBL/GenBank/DDBJ databases">
        <authorList>
            <consortium name="DOE Joint Genome Institute"/>
            <person name="Ahrendt S."/>
            <person name="Riley R."/>
            <person name="Andreopoulos W."/>
            <person name="Labutti K."/>
            <person name="Pangilinan J."/>
            <person name="Ruiz-Duenas F.J."/>
            <person name="Barrasa J.M."/>
            <person name="Sanchez-Garcia M."/>
            <person name="Camarero S."/>
            <person name="Miyauchi S."/>
            <person name="Serrano A."/>
            <person name="Linde D."/>
            <person name="Babiker R."/>
            <person name="Drula E."/>
            <person name="Ayuso-Fernandez I."/>
            <person name="Pacheco R."/>
            <person name="Padilla G."/>
            <person name="Ferreira P."/>
            <person name="Barriuso J."/>
            <person name="Kellner H."/>
            <person name="Castanera R."/>
            <person name="Alfaro M."/>
            <person name="Ramirez L."/>
            <person name="Pisabarro A.G."/>
            <person name="Kuo A."/>
            <person name="Tritt A."/>
            <person name="Lipzen A."/>
            <person name="He G."/>
            <person name="Yan M."/>
            <person name="Ng V."/>
            <person name="Cullen D."/>
            <person name="Martin F."/>
            <person name="Rosso M.-N."/>
            <person name="Henrissat B."/>
            <person name="Hibbett D."/>
            <person name="Martinez A.T."/>
            <person name="Grigoriev I.V."/>
        </authorList>
    </citation>
    <scope>NUCLEOTIDE SEQUENCE</scope>
    <source>
        <strain evidence="2">MF-IS2</strain>
    </source>
</reference>
<name>A0A9P5WVS6_9AGAR</name>
<accession>A0A9P5WVS6</accession>
<dbReference type="PANTHER" id="PTHR34605:SF4">
    <property type="entry name" value="DNA ADENINE METHYLTRANSFERASE"/>
    <property type="match status" value="1"/>
</dbReference>
<dbReference type="GO" id="GO:0015074">
    <property type="term" value="P:DNA integration"/>
    <property type="evidence" value="ECO:0007669"/>
    <property type="project" value="InterPro"/>
</dbReference>
<evidence type="ECO:0000313" key="2">
    <source>
        <dbReference type="EMBL" id="KAF9439378.1"/>
    </source>
</evidence>